<sequence>MSLRSLLLALSLSGASSVLAQEGSISGAQSSPEAAGYSCDADKCKLPDCNCASTSPPGGLDPKDVPQFIVFTADDAVETYTIDAVNQFLQHRQNPNGCQPKMTYFTSLNYTNFGLVTDWFVAGNEIADHTMTHVGSPPPEEINGNIIALNALSGIPVSAIQGFRAPYLEFTVDTLKHLANASFTYDSSAAASVPVTDEGTDAFWPYTLDYGMANNCLAVDGLCKGEPKLPGFWEIPMYSFFDDRGAAGPHLMDPWLEAANGDSKVDNEATLEYMKNTFTAHYENNRQPIGLYTHPIHVASNYPGVKAPKGIINMINAFLDWAQEQDNVWIVSNEQLLAWVRDPKPVSQLDSVGALKCSTPSVDKNICNGMPDKESGLQSKCTFDEYPFDTCYGCPEELPTVKNPNPKQAPPDGESERHRLPDNCTTAFWDPIEGECICTSDTCEFHDTTRPIGPNGANLTGGNKGDSFGNEDQDDDDGSSTFNGPNGADILLPSLLLALVGGTVGVVGLLGQL</sequence>
<dbReference type="HOGENOM" id="CLU_022576_2_0_1"/>
<feature type="chain" id="PRO_5003121025" description="Chitin deacetylase" evidence="2">
    <location>
        <begin position="21"/>
        <end position="513"/>
    </location>
</feature>
<keyword evidence="4" id="KW-1185">Reference proteome</keyword>
<dbReference type="OrthoDB" id="504708at2759"/>
<keyword evidence="2" id="KW-0732">Signal</keyword>
<dbReference type="AlphaFoldDB" id="D8QL03"/>
<dbReference type="InterPro" id="IPR011330">
    <property type="entry name" value="Glyco_hydro/deAcase_b/a-brl"/>
</dbReference>
<dbReference type="InParanoid" id="D8QL03"/>
<evidence type="ECO:0000256" key="2">
    <source>
        <dbReference type="SAM" id="SignalP"/>
    </source>
</evidence>
<dbReference type="KEGG" id="scm:SCHCO_02557656"/>
<evidence type="ECO:0000256" key="1">
    <source>
        <dbReference type="SAM" id="MobiDB-lite"/>
    </source>
</evidence>
<dbReference type="PANTHER" id="PTHR45985">
    <property type="match status" value="1"/>
</dbReference>
<feature type="compositionally biased region" description="Acidic residues" evidence="1">
    <location>
        <begin position="469"/>
        <end position="478"/>
    </location>
</feature>
<gene>
    <name evidence="3" type="ORF">SCHCODRAFT_62280</name>
</gene>
<proteinExistence type="predicted"/>
<feature type="signal peptide" evidence="2">
    <location>
        <begin position="1"/>
        <end position="20"/>
    </location>
</feature>
<feature type="region of interest" description="Disordered" evidence="1">
    <location>
        <begin position="450"/>
        <end position="485"/>
    </location>
</feature>
<dbReference type="GO" id="GO:0005975">
    <property type="term" value="P:carbohydrate metabolic process"/>
    <property type="evidence" value="ECO:0007669"/>
    <property type="project" value="InterPro"/>
</dbReference>
<dbReference type="VEuPathDB" id="FungiDB:SCHCODRAFT_02557656"/>
<organism evidence="4">
    <name type="scientific">Schizophyllum commune (strain H4-8 / FGSC 9210)</name>
    <name type="common">Split gill fungus</name>
    <dbReference type="NCBI Taxonomy" id="578458"/>
    <lineage>
        <taxon>Eukaryota</taxon>
        <taxon>Fungi</taxon>
        <taxon>Dikarya</taxon>
        <taxon>Basidiomycota</taxon>
        <taxon>Agaricomycotina</taxon>
        <taxon>Agaricomycetes</taxon>
        <taxon>Agaricomycetidae</taxon>
        <taxon>Agaricales</taxon>
        <taxon>Schizophyllaceae</taxon>
        <taxon>Schizophyllum</taxon>
    </lineage>
</organism>
<evidence type="ECO:0008006" key="5">
    <source>
        <dbReference type="Google" id="ProtNLM"/>
    </source>
</evidence>
<dbReference type="STRING" id="578458.D8QL03"/>
<protein>
    <recommendedName>
        <fullName evidence="5">Chitin deacetylase</fullName>
    </recommendedName>
</protein>
<dbReference type="EMBL" id="GL377317">
    <property type="protein sequence ID" value="EFI91430.1"/>
    <property type="molecule type" value="Genomic_DNA"/>
</dbReference>
<dbReference type="PANTHER" id="PTHR45985:SF3">
    <property type="entry name" value="CHITIN DEACETYLASE-LIKE 4"/>
    <property type="match status" value="1"/>
</dbReference>
<dbReference type="eggNOG" id="ENOG502QW08">
    <property type="taxonomic scope" value="Eukaryota"/>
</dbReference>
<accession>D8QL03</accession>
<dbReference type="InterPro" id="IPR052740">
    <property type="entry name" value="CE4"/>
</dbReference>
<evidence type="ECO:0000313" key="3">
    <source>
        <dbReference type="EMBL" id="EFI91430.1"/>
    </source>
</evidence>
<reference evidence="3 4" key="1">
    <citation type="journal article" date="2010" name="Nat. Biotechnol.">
        <title>Genome sequence of the model mushroom Schizophyllum commune.</title>
        <authorList>
            <person name="Ohm R.A."/>
            <person name="de Jong J.F."/>
            <person name="Lugones L.G."/>
            <person name="Aerts A."/>
            <person name="Kothe E."/>
            <person name="Stajich J.E."/>
            <person name="de Vries R.P."/>
            <person name="Record E."/>
            <person name="Levasseur A."/>
            <person name="Baker S.E."/>
            <person name="Bartholomew K.A."/>
            <person name="Coutinho P.M."/>
            <person name="Erdmann S."/>
            <person name="Fowler T.J."/>
            <person name="Gathman A.C."/>
            <person name="Lombard V."/>
            <person name="Henrissat B."/>
            <person name="Knabe N."/>
            <person name="Kuees U."/>
            <person name="Lilly W.W."/>
            <person name="Lindquist E."/>
            <person name="Lucas S."/>
            <person name="Magnuson J.K."/>
            <person name="Piumi F."/>
            <person name="Raudaskoski M."/>
            <person name="Salamov A."/>
            <person name="Schmutz J."/>
            <person name="Schwarze F.W.M.R."/>
            <person name="vanKuyk P.A."/>
            <person name="Horton J.S."/>
            <person name="Grigoriev I.V."/>
            <person name="Woesten H.A.B."/>
        </authorList>
    </citation>
    <scope>NUCLEOTIDE SEQUENCE [LARGE SCALE GENOMIC DNA]</scope>
    <source>
        <strain evidence="4">H4-8 / FGSC 9210</strain>
    </source>
</reference>
<dbReference type="Proteomes" id="UP000007431">
    <property type="component" value="Unassembled WGS sequence"/>
</dbReference>
<dbReference type="OMA" id="MWWSKNA"/>
<dbReference type="GeneID" id="9592974"/>
<evidence type="ECO:0000313" key="4">
    <source>
        <dbReference type="Proteomes" id="UP000007431"/>
    </source>
</evidence>
<name>D8QL03_SCHCM</name>
<dbReference type="CDD" id="cd10919">
    <property type="entry name" value="CE4_CDA_like"/>
    <property type="match status" value="1"/>
</dbReference>
<dbReference type="Gene3D" id="3.20.20.370">
    <property type="entry name" value="Glycoside hydrolase/deacetylase"/>
    <property type="match status" value="1"/>
</dbReference>
<dbReference type="RefSeq" id="XP_003026333.1">
    <property type="nucleotide sequence ID" value="XM_003026287.1"/>
</dbReference>
<dbReference type="SUPFAM" id="SSF88713">
    <property type="entry name" value="Glycoside hydrolase/deacetylase"/>
    <property type="match status" value="1"/>
</dbReference>
<feature type="region of interest" description="Disordered" evidence="1">
    <location>
        <begin position="399"/>
        <end position="421"/>
    </location>
</feature>